<keyword evidence="3" id="KW-0560">Oxidoreductase</keyword>
<accession>A0A8G0PMT7</accession>
<evidence type="ECO:0000256" key="3">
    <source>
        <dbReference type="ARBA" id="ARBA00023002"/>
    </source>
</evidence>
<dbReference type="PANTHER" id="PTHR43544">
    <property type="entry name" value="SHORT-CHAIN DEHYDROGENASE/REDUCTASE"/>
    <property type="match status" value="1"/>
</dbReference>
<dbReference type="InterPro" id="IPR002347">
    <property type="entry name" value="SDR_fam"/>
</dbReference>
<evidence type="ECO:0000313" key="5">
    <source>
        <dbReference type="Proteomes" id="UP000826661"/>
    </source>
</evidence>
<organism evidence="4 5">
    <name type="scientific">Trichoderma simmonsii</name>
    <dbReference type="NCBI Taxonomy" id="1491479"/>
    <lineage>
        <taxon>Eukaryota</taxon>
        <taxon>Fungi</taxon>
        <taxon>Dikarya</taxon>
        <taxon>Ascomycota</taxon>
        <taxon>Pezizomycotina</taxon>
        <taxon>Sordariomycetes</taxon>
        <taxon>Hypocreomycetidae</taxon>
        <taxon>Hypocreales</taxon>
        <taxon>Hypocreaceae</taxon>
        <taxon>Trichoderma</taxon>
    </lineage>
</organism>
<evidence type="ECO:0000256" key="2">
    <source>
        <dbReference type="ARBA" id="ARBA00022857"/>
    </source>
</evidence>
<dbReference type="InterPro" id="IPR036291">
    <property type="entry name" value="NAD(P)-bd_dom_sf"/>
</dbReference>
<dbReference type="GO" id="GO:0005737">
    <property type="term" value="C:cytoplasm"/>
    <property type="evidence" value="ECO:0007669"/>
    <property type="project" value="TreeGrafter"/>
</dbReference>
<dbReference type="GO" id="GO:0016491">
    <property type="term" value="F:oxidoreductase activity"/>
    <property type="evidence" value="ECO:0007669"/>
    <property type="project" value="UniProtKB-KW"/>
</dbReference>
<reference evidence="4 5" key="1">
    <citation type="journal article" date="2021" name="BMC Genomics">
        <title>Telomere-to-telomere genome assembly of asparaginase-producing Trichoderma simmonsii.</title>
        <authorList>
            <person name="Chung D."/>
            <person name="Kwon Y.M."/>
            <person name="Yang Y."/>
        </authorList>
    </citation>
    <scope>NUCLEOTIDE SEQUENCE [LARGE SCALE GENOMIC DNA]</scope>
    <source>
        <strain evidence="4 5">GH-Sj1</strain>
    </source>
</reference>
<dbReference type="InterPro" id="IPR051468">
    <property type="entry name" value="Fungal_SecMetab_SDRs"/>
</dbReference>
<dbReference type="AlphaFoldDB" id="A0A8G0PMT7"/>
<evidence type="ECO:0000256" key="1">
    <source>
        <dbReference type="ARBA" id="ARBA00006484"/>
    </source>
</evidence>
<protein>
    <submittedName>
        <fullName evidence="4">Uncharacterized protein</fullName>
    </submittedName>
</protein>
<keyword evidence="5" id="KW-1185">Reference proteome</keyword>
<comment type="similarity">
    <text evidence="1">Belongs to the short-chain dehydrogenases/reductases (SDR) family.</text>
</comment>
<dbReference type="PRINTS" id="PR00081">
    <property type="entry name" value="GDHRDH"/>
</dbReference>
<keyword evidence="2" id="KW-0521">NADP</keyword>
<dbReference type="PANTHER" id="PTHR43544:SF7">
    <property type="entry name" value="NADB-LER2"/>
    <property type="match status" value="1"/>
</dbReference>
<sequence length="251" mass="27128">MMSRTTYLITGANRGIGLALVETFLARDNVVIIAAVRDPLDKKSTAALSNAICGSNSELIIIKIDSLDSNSSSSGIASIPERINHLDVVIANAGVLQHYGLITALPIDMLSYHFAINTAAPISLLQNCLPLLKKSNKNNCPKFVVISSSLGSIAQVDQLSPLTGAYGASKATVNYLMRKVHFEEPWLSSLVICPGWTRTDMGNTTAQLAKVDTQAPVPLDVSVRGVVEEIDIFVRTEKGRFASFDHKDCQW</sequence>
<dbReference type="Gene3D" id="3.40.50.720">
    <property type="entry name" value="NAD(P)-binding Rossmann-like Domain"/>
    <property type="match status" value="1"/>
</dbReference>
<proteinExistence type="inferred from homology"/>
<gene>
    <name evidence="4" type="ORF">H0G86_013264</name>
</gene>
<dbReference type="SUPFAM" id="SSF51735">
    <property type="entry name" value="NAD(P)-binding Rossmann-fold domains"/>
    <property type="match status" value="1"/>
</dbReference>
<dbReference type="Pfam" id="PF00106">
    <property type="entry name" value="adh_short"/>
    <property type="match status" value="1"/>
</dbReference>
<evidence type="ECO:0000313" key="4">
    <source>
        <dbReference type="EMBL" id="QYT06413.1"/>
    </source>
</evidence>
<name>A0A8G0PMT7_9HYPO</name>
<dbReference type="EMBL" id="CP075870">
    <property type="protein sequence ID" value="QYT06413.1"/>
    <property type="molecule type" value="Genomic_DNA"/>
</dbReference>
<dbReference type="Proteomes" id="UP000826661">
    <property type="component" value="Chromosome VII"/>
</dbReference>